<reference evidence="7 8" key="1">
    <citation type="submission" date="2024-10" db="EMBL/GenBank/DDBJ databases">
        <title>The Natural Products Discovery Center: Release of the First 8490 Sequenced Strains for Exploring Actinobacteria Biosynthetic Diversity.</title>
        <authorList>
            <person name="Kalkreuter E."/>
            <person name="Kautsar S.A."/>
            <person name="Yang D."/>
            <person name="Bader C.D."/>
            <person name="Teijaro C.N."/>
            <person name="Fluegel L."/>
            <person name="Davis C.M."/>
            <person name="Simpson J.R."/>
            <person name="Lauterbach L."/>
            <person name="Steele A.D."/>
            <person name="Gui C."/>
            <person name="Meng S."/>
            <person name="Li G."/>
            <person name="Viehrig K."/>
            <person name="Ye F."/>
            <person name="Su P."/>
            <person name="Kiefer A.F."/>
            <person name="Nichols A."/>
            <person name="Cepeda A.J."/>
            <person name="Yan W."/>
            <person name="Fan B."/>
            <person name="Jiang Y."/>
            <person name="Adhikari A."/>
            <person name="Zheng C.-J."/>
            <person name="Schuster L."/>
            <person name="Cowan T.M."/>
            <person name="Smanski M.J."/>
            <person name="Chevrette M.G."/>
            <person name="De Carvalho L.P.S."/>
            <person name="Shen B."/>
        </authorList>
    </citation>
    <scope>NUCLEOTIDE SEQUENCE [LARGE SCALE GENOMIC DNA]</scope>
    <source>
        <strain evidence="7 8">NPDC004550</strain>
    </source>
</reference>
<dbReference type="PANTHER" id="PTHR42879:SF2">
    <property type="entry name" value="3-OXOACYL-[ACYL-CARRIER-PROTEIN] REDUCTASE FABG"/>
    <property type="match status" value="1"/>
</dbReference>
<dbReference type="Gene3D" id="3.40.50.720">
    <property type="entry name" value="NAD(P)-binding Rossmann-like Domain"/>
    <property type="match status" value="1"/>
</dbReference>
<comment type="catalytic activity">
    <reaction evidence="5">
        <text>a (3R)-hydroxyacyl-[ACP] + NADP(+) = a 3-oxoacyl-[ACP] + NADPH + H(+)</text>
        <dbReference type="Rhea" id="RHEA:17397"/>
        <dbReference type="Rhea" id="RHEA-COMP:9916"/>
        <dbReference type="Rhea" id="RHEA-COMP:9945"/>
        <dbReference type="ChEBI" id="CHEBI:15378"/>
        <dbReference type="ChEBI" id="CHEBI:57783"/>
        <dbReference type="ChEBI" id="CHEBI:58349"/>
        <dbReference type="ChEBI" id="CHEBI:78776"/>
        <dbReference type="ChEBI" id="CHEBI:78827"/>
        <dbReference type="EC" id="1.1.1.100"/>
    </reaction>
    <physiologicalReaction direction="right-to-left" evidence="5">
        <dbReference type="Rhea" id="RHEA:17399"/>
    </physiologicalReaction>
</comment>
<dbReference type="EMBL" id="JBIALX010000033">
    <property type="protein sequence ID" value="MFF0458600.1"/>
    <property type="molecule type" value="Genomic_DNA"/>
</dbReference>
<dbReference type="Proteomes" id="UP001601521">
    <property type="component" value="Unassembled WGS sequence"/>
</dbReference>
<name>A0ABW6NU08_9NOCA</name>
<comment type="caution">
    <text evidence="7">The sequence shown here is derived from an EMBL/GenBank/DDBJ whole genome shotgun (WGS) entry which is preliminary data.</text>
</comment>
<evidence type="ECO:0000256" key="3">
    <source>
        <dbReference type="ARBA" id="ARBA00022512"/>
    </source>
</evidence>
<evidence type="ECO:0000256" key="5">
    <source>
        <dbReference type="ARBA" id="ARBA00047400"/>
    </source>
</evidence>
<dbReference type="Pfam" id="PF00106">
    <property type="entry name" value="adh_short"/>
    <property type="match status" value="1"/>
</dbReference>
<dbReference type="InterPro" id="IPR036291">
    <property type="entry name" value="NAD(P)-bd_dom_sf"/>
</dbReference>
<evidence type="ECO:0000256" key="1">
    <source>
        <dbReference type="ARBA" id="ARBA00004191"/>
    </source>
</evidence>
<dbReference type="PANTHER" id="PTHR42879">
    <property type="entry name" value="3-OXOACYL-(ACYL-CARRIER-PROTEIN) REDUCTASE"/>
    <property type="match status" value="1"/>
</dbReference>
<sequence>MSTNFNSVRVNAVNQLLDERSSARSWSLEGRVALVTGAAGGLGRAIVTELRERGADVYGVDVVGDSAFQADLSTASGNRCMVAQVLETAGRLDILVLNAGCQFVAPVDQFPDAEWGRLRAVNLDGPFFALKAAWSALTKSPGGRVVVTASANSFGGTINKAAYTATKHGVLGLVRVAALEGAAHGLTVNAVAPGSMDTGMIRGQLEAQAANRGISTDDVLASFRAYQPGDRFIDVHEVAAVVGFLASPAASAVNGACVPVDLGASASA</sequence>
<dbReference type="PROSITE" id="PS00061">
    <property type="entry name" value="ADH_SHORT"/>
    <property type="match status" value="1"/>
</dbReference>
<dbReference type="InterPro" id="IPR002347">
    <property type="entry name" value="SDR_fam"/>
</dbReference>
<dbReference type="InterPro" id="IPR020904">
    <property type="entry name" value="Sc_DH/Rdtase_CS"/>
</dbReference>
<comment type="subcellular location">
    <subcellularLocation>
        <location evidence="1">Secreted</location>
        <location evidence="1">Cell wall</location>
    </subcellularLocation>
</comment>
<dbReference type="RefSeq" id="WP_387256234.1">
    <property type="nucleotide sequence ID" value="NZ_JBIALX010000033.1"/>
</dbReference>
<keyword evidence="7" id="KW-0560">Oxidoreductase</keyword>
<evidence type="ECO:0000313" key="7">
    <source>
        <dbReference type="EMBL" id="MFF0458600.1"/>
    </source>
</evidence>
<comment type="similarity">
    <text evidence="2 6">Belongs to the short-chain dehydrogenases/reductases (SDR) family.</text>
</comment>
<protein>
    <recommendedName>
        <fullName evidence="4">3-oxoacyl-[acyl-carrier-protein] reductase MabA</fullName>
    </recommendedName>
</protein>
<keyword evidence="3" id="KW-0964">Secreted</keyword>
<dbReference type="PRINTS" id="PR00080">
    <property type="entry name" value="SDRFAMILY"/>
</dbReference>
<keyword evidence="8" id="KW-1185">Reference proteome</keyword>
<evidence type="ECO:0000313" key="8">
    <source>
        <dbReference type="Proteomes" id="UP001601521"/>
    </source>
</evidence>
<evidence type="ECO:0000256" key="6">
    <source>
        <dbReference type="RuleBase" id="RU000363"/>
    </source>
</evidence>
<proteinExistence type="inferred from homology"/>
<dbReference type="PRINTS" id="PR00081">
    <property type="entry name" value="GDHRDH"/>
</dbReference>
<dbReference type="SUPFAM" id="SSF51735">
    <property type="entry name" value="NAD(P)-binding Rossmann-fold domains"/>
    <property type="match status" value="1"/>
</dbReference>
<accession>A0ABW6NU08</accession>
<evidence type="ECO:0000256" key="4">
    <source>
        <dbReference type="ARBA" id="ARBA00040781"/>
    </source>
</evidence>
<evidence type="ECO:0000256" key="2">
    <source>
        <dbReference type="ARBA" id="ARBA00006484"/>
    </source>
</evidence>
<gene>
    <name evidence="7" type="ORF">ACFYTH_35090</name>
</gene>
<organism evidence="7 8">
    <name type="scientific">Nocardia africana</name>
    <dbReference type="NCBI Taxonomy" id="134964"/>
    <lineage>
        <taxon>Bacteria</taxon>
        <taxon>Bacillati</taxon>
        <taxon>Actinomycetota</taxon>
        <taxon>Actinomycetes</taxon>
        <taxon>Mycobacteriales</taxon>
        <taxon>Nocardiaceae</taxon>
        <taxon>Nocardia</taxon>
    </lineage>
</organism>
<dbReference type="GO" id="GO:0016491">
    <property type="term" value="F:oxidoreductase activity"/>
    <property type="evidence" value="ECO:0007669"/>
    <property type="project" value="UniProtKB-KW"/>
</dbReference>
<dbReference type="InterPro" id="IPR050259">
    <property type="entry name" value="SDR"/>
</dbReference>
<keyword evidence="3" id="KW-0134">Cell wall</keyword>